<dbReference type="SMART" id="SM00116">
    <property type="entry name" value="CBS"/>
    <property type="match status" value="2"/>
</dbReference>
<dbReference type="GO" id="GO:0005886">
    <property type="term" value="C:plasma membrane"/>
    <property type="evidence" value="ECO:0007669"/>
    <property type="project" value="UniProtKB-SubCell"/>
</dbReference>
<dbReference type="HOGENOM" id="CLU_037408_2_2_14"/>
<dbReference type="InterPro" id="IPR046342">
    <property type="entry name" value="CBS_dom_sf"/>
</dbReference>
<evidence type="ECO:0000256" key="6">
    <source>
        <dbReference type="ARBA" id="ARBA00022989"/>
    </source>
</evidence>
<protein>
    <recommendedName>
        <fullName evidence="9">Magnesium transporter MgtE</fullName>
    </recommendedName>
</protein>
<keyword evidence="8" id="KW-0129">CBS domain</keyword>
<dbReference type="NCBIfam" id="TIGR00400">
    <property type="entry name" value="mgtE"/>
    <property type="match status" value="1"/>
</dbReference>
<keyword evidence="4 9" id="KW-0812">Transmembrane</keyword>
<evidence type="ECO:0000256" key="2">
    <source>
        <dbReference type="ARBA" id="ARBA00009749"/>
    </source>
</evidence>
<keyword evidence="5 9" id="KW-0460">Magnesium</keyword>
<evidence type="ECO:0000259" key="10">
    <source>
        <dbReference type="PROSITE" id="PS51371"/>
    </source>
</evidence>
<feature type="transmembrane region" description="Helical" evidence="9">
    <location>
        <begin position="382"/>
        <end position="403"/>
    </location>
</feature>
<dbReference type="PATRIC" id="fig|1276246.3.peg.92"/>
<keyword evidence="9" id="KW-0479">Metal-binding</keyword>
<dbReference type="SUPFAM" id="SSF54631">
    <property type="entry name" value="CBS-domain pair"/>
    <property type="match status" value="1"/>
</dbReference>
<dbReference type="STRING" id="1276246.SCULI_v1c00940"/>
<keyword evidence="12" id="KW-1185">Reference proteome</keyword>
<keyword evidence="6 9" id="KW-1133">Transmembrane helix</keyword>
<dbReference type="PANTHER" id="PTHR43773:SF1">
    <property type="entry name" value="MAGNESIUM TRANSPORTER MGTE"/>
    <property type="match status" value="1"/>
</dbReference>
<dbReference type="PROSITE" id="PS51371">
    <property type="entry name" value="CBS"/>
    <property type="match status" value="1"/>
</dbReference>
<proteinExistence type="inferred from homology"/>
<evidence type="ECO:0000256" key="3">
    <source>
        <dbReference type="ARBA" id="ARBA00022448"/>
    </source>
</evidence>
<dbReference type="Gene3D" id="3.10.580.10">
    <property type="entry name" value="CBS-domain"/>
    <property type="match status" value="1"/>
</dbReference>
<dbReference type="InterPro" id="IPR006668">
    <property type="entry name" value="Mg_transptr_MgtE_intracell_dom"/>
</dbReference>
<dbReference type="GO" id="GO:0046872">
    <property type="term" value="F:metal ion binding"/>
    <property type="evidence" value="ECO:0007669"/>
    <property type="project" value="UniProtKB-KW"/>
</dbReference>
<evidence type="ECO:0000256" key="5">
    <source>
        <dbReference type="ARBA" id="ARBA00022842"/>
    </source>
</evidence>
<evidence type="ECO:0000256" key="7">
    <source>
        <dbReference type="ARBA" id="ARBA00023136"/>
    </source>
</evidence>
<evidence type="ECO:0000256" key="4">
    <source>
        <dbReference type="ARBA" id="ARBA00022692"/>
    </source>
</evidence>
<dbReference type="PANTHER" id="PTHR43773">
    <property type="entry name" value="MAGNESIUM TRANSPORTER MGTE"/>
    <property type="match status" value="1"/>
</dbReference>
<dbReference type="InterPro" id="IPR038076">
    <property type="entry name" value="MgtE_N_sf"/>
</dbReference>
<keyword evidence="7 9" id="KW-0472">Membrane</keyword>
<dbReference type="Gene3D" id="1.10.357.20">
    <property type="entry name" value="SLC41 divalent cation transporters, integral membrane domain"/>
    <property type="match status" value="1"/>
</dbReference>
<comment type="function">
    <text evidence="9">Acts as a magnesium transporter.</text>
</comment>
<organism evidence="11 12">
    <name type="scientific">Spiroplasma culicicola AES-1</name>
    <dbReference type="NCBI Taxonomy" id="1276246"/>
    <lineage>
        <taxon>Bacteria</taxon>
        <taxon>Bacillati</taxon>
        <taxon>Mycoplasmatota</taxon>
        <taxon>Mollicutes</taxon>
        <taxon>Entomoplasmatales</taxon>
        <taxon>Spiroplasmataceae</taxon>
        <taxon>Spiroplasma</taxon>
    </lineage>
</organism>
<dbReference type="InterPro" id="IPR006669">
    <property type="entry name" value="MgtE_transporter"/>
</dbReference>
<comment type="subcellular location">
    <subcellularLocation>
        <location evidence="9">Cell membrane</location>
        <topology evidence="9">Multi-pass membrane protein</topology>
    </subcellularLocation>
    <subcellularLocation>
        <location evidence="1">Membrane</location>
        <topology evidence="1">Multi-pass membrane protein</topology>
    </subcellularLocation>
</comment>
<dbReference type="Pfam" id="PF03448">
    <property type="entry name" value="MgtE_N"/>
    <property type="match status" value="1"/>
</dbReference>
<dbReference type="Gene3D" id="1.25.60.10">
    <property type="entry name" value="MgtE N-terminal domain-like"/>
    <property type="match status" value="1"/>
</dbReference>
<keyword evidence="9" id="KW-1003">Cell membrane</keyword>
<keyword evidence="3 9" id="KW-0813">Transport</keyword>
<dbReference type="InterPro" id="IPR036739">
    <property type="entry name" value="SLC41_membr_dom_sf"/>
</dbReference>
<dbReference type="Pfam" id="PF00571">
    <property type="entry name" value="CBS"/>
    <property type="match status" value="2"/>
</dbReference>
<sequence>MDHNIINIEELSNKIETLIDDNKVSHLRELVEDHYPADIAEAMSKLEEKKIIVALRLLSTDVVAEIFTYFDYDIQEEIINTYSSQQVKELFEEIFTDDIVDILEEMPSNIVKKVLRNSSPESRLQINSILKYEEQSAGSIMSVEYTKLRTTWTAKQAIEVIKEQREETEEISSFYVVDGLNNLKGIIELKTLFFAKPETSISNLMDERIVYVYTSTDQEHVIEQFKKYDIITLPILNSQNKLVGIITVDDVIDVIEEEATEDIHKMAGISPTEDAYFKTSVWKMVRSRSVWLLFLMISATLSQIVISVFMKIYNSNSTGEQQVEQWSISYIVTMLLTPLLTVISGTAGNAGSQSSTMIVRALSLREVETKDFARVMWKELRVASLTGLILVSANFIRMVSIYAVEYKGDINHPELWYSIATLSIAMYLTLIISKLIGGLLPILAKKIKLDPAVMAAPLLTTIVDALSTAIFFSIGLIFFWQQIQGG</sequence>
<dbReference type="AlphaFoldDB" id="W6A6F4"/>
<feature type="domain" description="CBS" evidence="10">
    <location>
        <begin position="205"/>
        <end position="261"/>
    </location>
</feature>
<dbReference type="KEGG" id="scq:SCULI_v1c00940"/>
<dbReference type="RefSeq" id="WP_025362681.1">
    <property type="nucleotide sequence ID" value="NZ_CP006681.1"/>
</dbReference>
<dbReference type="Pfam" id="PF01769">
    <property type="entry name" value="MgtE"/>
    <property type="match status" value="1"/>
</dbReference>
<dbReference type="InterPro" id="IPR000644">
    <property type="entry name" value="CBS_dom"/>
</dbReference>
<feature type="transmembrane region" description="Helical" evidence="9">
    <location>
        <begin position="290"/>
        <end position="310"/>
    </location>
</feature>
<dbReference type="EMBL" id="CP006681">
    <property type="protein sequence ID" value="AHI52435.1"/>
    <property type="molecule type" value="Genomic_DNA"/>
</dbReference>
<comment type="similarity">
    <text evidence="2 9">Belongs to the SLC41A transporter family.</text>
</comment>
<dbReference type="InterPro" id="IPR006667">
    <property type="entry name" value="SLC41_membr_dom"/>
</dbReference>
<dbReference type="eggNOG" id="COG2239">
    <property type="taxonomic scope" value="Bacteria"/>
</dbReference>
<dbReference type="GO" id="GO:0015095">
    <property type="term" value="F:magnesium ion transmembrane transporter activity"/>
    <property type="evidence" value="ECO:0007669"/>
    <property type="project" value="UniProtKB-UniRule"/>
</dbReference>
<dbReference type="SMART" id="SM00924">
    <property type="entry name" value="MgtE_N"/>
    <property type="match status" value="1"/>
</dbReference>
<evidence type="ECO:0000313" key="11">
    <source>
        <dbReference type="EMBL" id="AHI52435.1"/>
    </source>
</evidence>
<reference evidence="11 12" key="1">
    <citation type="journal article" date="2014" name="Genome Biol. Evol.">
        <title>Molecular evolution of the substrate utilization strategies and putative virulence factors in mosquito-associated Spiroplasma species.</title>
        <authorList>
            <person name="Chang T.H."/>
            <person name="Lo W.S."/>
            <person name="Ku C."/>
            <person name="Chen L.L."/>
            <person name="Kuo C.H."/>
        </authorList>
    </citation>
    <scope>NUCLEOTIDE SEQUENCE [LARGE SCALE GENOMIC DNA]</scope>
    <source>
        <strain evidence="11">AES-1</strain>
    </source>
</reference>
<dbReference type="SUPFAM" id="SSF158791">
    <property type="entry name" value="MgtE N-terminal domain-like"/>
    <property type="match status" value="1"/>
</dbReference>
<gene>
    <name evidence="11" type="primary">mgtE</name>
    <name evidence="11" type="ORF">SCULI_v1c00940</name>
</gene>
<feature type="transmembrane region" description="Helical" evidence="9">
    <location>
        <begin position="415"/>
        <end position="443"/>
    </location>
</feature>
<evidence type="ECO:0000256" key="8">
    <source>
        <dbReference type="PROSITE-ProRule" id="PRU00703"/>
    </source>
</evidence>
<dbReference type="Proteomes" id="UP000019267">
    <property type="component" value="Chromosome"/>
</dbReference>
<dbReference type="CDD" id="cd04606">
    <property type="entry name" value="CBS_pair_Mg_transporter"/>
    <property type="match status" value="1"/>
</dbReference>
<evidence type="ECO:0000256" key="1">
    <source>
        <dbReference type="ARBA" id="ARBA00004141"/>
    </source>
</evidence>
<dbReference type="OrthoDB" id="9790355at2"/>
<feature type="transmembrane region" description="Helical" evidence="9">
    <location>
        <begin position="455"/>
        <end position="480"/>
    </location>
</feature>
<dbReference type="SUPFAM" id="SSF161093">
    <property type="entry name" value="MgtE membrane domain-like"/>
    <property type="match status" value="1"/>
</dbReference>
<feature type="transmembrane region" description="Helical" evidence="9">
    <location>
        <begin position="330"/>
        <end position="350"/>
    </location>
</feature>
<name>W6A6F4_9MOLU</name>
<accession>W6A6F4</accession>
<evidence type="ECO:0000313" key="12">
    <source>
        <dbReference type="Proteomes" id="UP000019267"/>
    </source>
</evidence>
<comment type="subunit">
    <text evidence="9">Homodimer.</text>
</comment>
<evidence type="ECO:0000256" key="9">
    <source>
        <dbReference type="RuleBase" id="RU362011"/>
    </source>
</evidence>